<dbReference type="Proteomes" id="UP000238362">
    <property type="component" value="Unassembled WGS sequence"/>
</dbReference>
<evidence type="ECO:0000259" key="1">
    <source>
        <dbReference type="PROSITE" id="PS51664"/>
    </source>
</evidence>
<evidence type="ECO:0000313" key="2">
    <source>
        <dbReference type="EMBL" id="PRX51110.1"/>
    </source>
</evidence>
<keyword evidence="2" id="KW-0687">Ribonucleoprotein</keyword>
<dbReference type="AlphaFoldDB" id="A0A2T0M310"/>
<dbReference type="EMBL" id="PVNH01000001">
    <property type="protein sequence ID" value="PRX51110.1"/>
    <property type="molecule type" value="Genomic_DNA"/>
</dbReference>
<accession>A0A2T0M310</accession>
<name>A0A2T0M310_9PSEU</name>
<sequence>MTARATLLERAVGWRQGVVAELRAVPRGVADVPLAGWAAVAEPFGHGGTSGGAAPDDGGARTAALAEALERYAAGRFPLSGDQAPPGAPCWRLGEFSLHSAAQRARRGFPHPGYRDPGATLAWTLPGNTEVWVPAGLVGLRPEPGLPATSSGLAAETSVVRALLRATQELVERDAFTVAWLHGLAPARVPVPEDLAAPVRRLGGTIAALDLTPAYSPHPVLAVAGTLPLGGRERATLGLACRADPAEALAKAWREWCQGTVFLSVWLAEHGSAPLEPHDVTGFDRHAAFYTGRPDRWAALPWWRGPERSAPGRSAAAGTGAAAELAELTGALTAAGIRLAYRELTTPELAATGIRAVRVLSPELVPLHADHRWPHLGGTCPDLARRFPGAAGHTPFPNPDPHPLG</sequence>
<dbReference type="InterPro" id="IPR003776">
    <property type="entry name" value="YcaO-like_dom"/>
</dbReference>
<comment type="caution">
    <text evidence="2">The sequence shown here is derived from an EMBL/GenBank/DDBJ whole genome shotgun (WGS) entry which is preliminary data.</text>
</comment>
<dbReference type="PANTHER" id="PTHR37809">
    <property type="entry name" value="RIBOSOMAL PROTEIN S12 METHYLTHIOTRANSFERASE ACCESSORY FACTOR YCAO"/>
    <property type="match status" value="1"/>
</dbReference>
<dbReference type="GO" id="GO:0005840">
    <property type="term" value="C:ribosome"/>
    <property type="evidence" value="ECO:0007669"/>
    <property type="project" value="UniProtKB-KW"/>
</dbReference>
<dbReference type="Pfam" id="PF02624">
    <property type="entry name" value="YcaO"/>
    <property type="match status" value="1"/>
</dbReference>
<reference evidence="2 3" key="1">
    <citation type="submission" date="2018-03" db="EMBL/GenBank/DDBJ databases">
        <title>Genomic Encyclopedia of Type Strains, Phase III (KMG-III): the genomes of soil and plant-associated and newly described type strains.</title>
        <authorList>
            <person name="Whitman W."/>
        </authorList>
    </citation>
    <scope>NUCLEOTIDE SEQUENCE [LARGE SCALE GENOMIC DNA]</scope>
    <source>
        <strain evidence="2 3">CGMCC 4.7125</strain>
    </source>
</reference>
<feature type="domain" description="YcaO" evidence="1">
    <location>
        <begin position="52"/>
        <end position="405"/>
    </location>
</feature>
<dbReference type="PROSITE" id="PS51664">
    <property type="entry name" value="YCAO"/>
    <property type="match status" value="1"/>
</dbReference>
<protein>
    <submittedName>
        <fullName evidence="2">Ribosomal protein S12 methylthiotransferase accessory factor</fullName>
    </submittedName>
</protein>
<keyword evidence="2" id="KW-0808">Transferase</keyword>
<dbReference type="Gene3D" id="3.30.1330.230">
    <property type="match status" value="1"/>
</dbReference>
<dbReference type="GO" id="GO:0016740">
    <property type="term" value="F:transferase activity"/>
    <property type="evidence" value="ECO:0007669"/>
    <property type="project" value="UniProtKB-KW"/>
</dbReference>
<gene>
    <name evidence="2" type="ORF">B0I33_101263</name>
</gene>
<evidence type="ECO:0000313" key="3">
    <source>
        <dbReference type="Proteomes" id="UP000238362"/>
    </source>
</evidence>
<dbReference type="PANTHER" id="PTHR37809:SF1">
    <property type="entry name" value="RIBOSOMAL PROTEIN S12 METHYLTHIOTRANSFERASE ACCESSORY FACTOR YCAO"/>
    <property type="match status" value="1"/>
</dbReference>
<dbReference type="RefSeq" id="WP_219927107.1">
    <property type="nucleotide sequence ID" value="NZ_PVNH01000001.1"/>
</dbReference>
<proteinExistence type="predicted"/>
<organism evidence="2 3">
    <name type="scientific">Prauserella shujinwangii</name>
    <dbReference type="NCBI Taxonomy" id="1453103"/>
    <lineage>
        <taxon>Bacteria</taxon>
        <taxon>Bacillati</taxon>
        <taxon>Actinomycetota</taxon>
        <taxon>Actinomycetes</taxon>
        <taxon>Pseudonocardiales</taxon>
        <taxon>Pseudonocardiaceae</taxon>
        <taxon>Prauserella</taxon>
    </lineage>
</organism>
<keyword evidence="2" id="KW-0689">Ribosomal protein</keyword>
<keyword evidence="3" id="KW-1185">Reference proteome</keyword>